<evidence type="ECO:0000256" key="1">
    <source>
        <dbReference type="SAM" id="Phobius"/>
    </source>
</evidence>
<proteinExistence type="predicted"/>
<keyword evidence="1" id="KW-0472">Membrane</keyword>
<feature type="transmembrane region" description="Helical" evidence="1">
    <location>
        <begin position="50"/>
        <end position="68"/>
    </location>
</feature>
<reference evidence="2 3" key="1">
    <citation type="submission" date="2023-08" db="EMBL/GenBank/DDBJ databases">
        <title>A Necator americanus chromosomal reference genome.</title>
        <authorList>
            <person name="Ilik V."/>
            <person name="Petrzelkova K.J."/>
            <person name="Pardy F."/>
            <person name="Fuh T."/>
            <person name="Niatou-Singa F.S."/>
            <person name="Gouil Q."/>
            <person name="Baker L."/>
            <person name="Ritchie M.E."/>
            <person name="Jex A.R."/>
            <person name="Gazzola D."/>
            <person name="Li H."/>
            <person name="Toshio Fujiwara R."/>
            <person name="Zhan B."/>
            <person name="Aroian R.V."/>
            <person name="Pafco B."/>
            <person name="Schwarz E.M."/>
        </authorList>
    </citation>
    <scope>NUCLEOTIDE SEQUENCE [LARGE SCALE GENOMIC DNA]</scope>
    <source>
        <strain evidence="2 3">Aroian</strain>
        <tissue evidence="2">Whole animal</tissue>
    </source>
</reference>
<evidence type="ECO:0000313" key="2">
    <source>
        <dbReference type="EMBL" id="KAK6757549.1"/>
    </source>
</evidence>
<gene>
    <name evidence="2" type="primary">Necator_chrV.g20182</name>
    <name evidence="2" type="ORF">RB195_015390</name>
</gene>
<evidence type="ECO:0000313" key="3">
    <source>
        <dbReference type="Proteomes" id="UP001303046"/>
    </source>
</evidence>
<keyword evidence="1" id="KW-0812">Transmembrane</keyword>
<comment type="caution">
    <text evidence="2">The sequence shown here is derived from an EMBL/GenBank/DDBJ whole genome shotgun (WGS) entry which is preliminary data.</text>
</comment>
<sequence>MNQSTMSSSYSQDFPKSSANVYFEVAHPFRIASIHSPNPVPIFRLHFRSSHHYLAVFNIWIVLFLFSLDK</sequence>
<keyword evidence="1" id="KW-1133">Transmembrane helix</keyword>
<organism evidence="2 3">
    <name type="scientific">Necator americanus</name>
    <name type="common">Human hookworm</name>
    <dbReference type="NCBI Taxonomy" id="51031"/>
    <lineage>
        <taxon>Eukaryota</taxon>
        <taxon>Metazoa</taxon>
        <taxon>Ecdysozoa</taxon>
        <taxon>Nematoda</taxon>
        <taxon>Chromadorea</taxon>
        <taxon>Rhabditida</taxon>
        <taxon>Rhabditina</taxon>
        <taxon>Rhabditomorpha</taxon>
        <taxon>Strongyloidea</taxon>
        <taxon>Ancylostomatidae</taxon>
        <taxon>Bunostominae</taxon>
        <taxon>Necator</taxon>
    </lineage>
</organism>
<protein>
    <submittedName>
        <fullName evidence="2">Uncharacterized protein</fullName>
    </submittedName>
</protein>
<name>A0ABR1E4C8_NECAM</name>
<dbReference type="Proteomes" id="UP001303046">
    <property type="component" value="Unassembled WGS sequence"/>
</dbReference>
<keyword evidence="3" id="KW-1185">Reference proteome</keyword>
<accession>A0ABR1E4C8</accession>
<dbReference type="EMBL" id="JAVFWL010000005">
    <property type="protein sequence ID" value="KAK6757549.1"/>
    <property type="molecule type" value="Genomic_DNA"/>
</dbReference>